<feature type="domain" description="SCP" evidence="3">
    <location>
        <begin position="239"/>
        <end position="336"/>
    </location>
</feature>
<keyword evidence="6" id="KW-1185">Reference proteome</keyword>
<dbReference type="Proteomes" id="UP001597568">
    <property type="component" value="Unassembled WGS sequence"/>
</dbReference>
<evidence type="ECO:0000259" key="4">
    <source>
        <dbReference type="Pfam" id="PF14504"/>
    </source>
</evidence>
<evidence type="ECO:0000256" key="2">
    <source>
        <dbReference type="SAM" id="Phobius"/>
    </source>
</evidence>
<evidence type="ECO:0000256" key="1">
    <source>
        <dbReference type="SAM" id="MobiDB-lite"/>
    </source>
</evidence>
<evidence type="ECO:0000313" key="6">
    <source>
        <dbReference type="Proteomes" id="UP001597568"/>
    </source>
</evidence>
<feature type="compositionally biased region" description="Polar residues" evidence="1">
    <location>
        <begin position="40"/>
        <end position="55"/>
    </location>
</feature>
<name>A0ABW5Y085_9BACL</name>
<accession>A0ABW5Y085</accession>
<dbReference type="RefSeq" id="WP_380147677.1">
    <property type="nucleotide sequence ID" value="NZ_JBHUOR010000044.1"/>
</dbReference>
<feature type="domain" description="CAP-associated" evidence="4">
    <location>
        <begin position="69"/>
        <end position="207"/>
    </location>
</feature>
<evidence type="ECO:0000313" key="5">
    <source>
        <dbReference type="EMBL" id="MFD2868702.1"/>
    </source>
</evidence>
<feature type="transmembrane region" description="Helical" evidence="2">
    <location>
        <begin position="9"/>
        <end position="27"/>
    </location>
</feature>
<dbReference type="CDD" id="cd05379">
    <property type="entry name" value="CAP_bacterial"/>
    <property type="match status" value="1"/>
</dbReference>
<gene>
    <name evidence="5" type="ORF">ACFSY7_09320</name>
</gene>
<dbReference type="PANTHER" id="PTHR31157">
    <property type="entry name" value="SCP DOMAIN-CONTAINING PROTEIN"/>
    <property type="match status" value="1"/>
</dbReference>
<dbReference type="InterPro" id="IPR029410">
    <property type="entry name" value="CAP_assoc"/>
</dbReference>
<keyword evidence="2" id="KW-1133">Transmembrane helix</keyword>
<sequence length="355" mass="40228">MMERNDLKALYKILFVFAILLVVFFYTNTPVKENEVLKSPNKTYPEQTAPQTNNDVMPRPKTGFSTYVGKKVSEFEEKYGKPDRKAPSAYGFKWWVYNQKDQQYLLVGVEKEKVVQVFLTGEQVDAAPFEVGQTIEDLYRNTITDTEVHVKIDDSTYTFMLSEADLYTRLLVMYDGVYAQLFFDGIEGELEAVRYLDGKTLVKMQPYDMTYVGDMLEPKTPSSFVQQKINEENALQLAELTNIFRTHHGLPTLTFDEQVNTLAASQSSLFARGDGEEDVGLKQNLKNAGIEFDGAAENAAEDYVDAPEAIHSFMNSDKHRTTMLDEAFTVLGTGTYAKNYVQIFIESSKSASDSE</sequence>
<comment type="caution">
    <text evidence="5">The sequence shown here is derived from an EMBL/GenBank/DDBJ whole genome shotgun (WGS) entry which is preliminary data.</text>
</comment>
<keyword evidence="2" id="KW-0472">Membrane</keyword>
<dbReference type="SUPFAM" id="SSF55797">
    <property type="entry name" value="PR-1-like"/>
    <property type="match status" value="1"/>
</dbReference>
<dbReference type="Pfam" id="PF14504">
    <property type="entry name" value="CAP_assoc_N"/>
    <property type="match status" value="1"/>
</dbReference>
<dbReference type="InterPro" id="IPR014044">
    <property type="entry name" value="CAP_dom"/>
</dbReference>
<protein>
    <submittedName>
        <fullName evidence="5">CAP domain-containing protein</fullName>
    </submittedName>
</protein>
<feature type="region of interest" description="Disordered" evidence="1">
    <location>
        <begin position="38"/>
        <end position="60"/>
    </location>
</feature>
<dbReference type="InterPro" id="IPR035940">
    <property type="entry name" value="CAP_sf"/>
</dbReference>
<proteinExistence type="predicted"/>
<reference evidence="6" key="1">
    <citation type="journal article" date="2019" name="Int. J. Syst. Evol. Microbiol.">
        <title>The Global Catalogue of Microorganisms (GCM) 10K type strain sequencing project: providing services to taxonomists for standard genome sequencing and annotation.</title>
        <authorList>
            <consortium name="The Broad Institute Genomics Platform"/>
            <consortium name="The Broad Institute Genome Sequencing Center for Infectious Disease"/>
            <person name="Wu L."/>
            <person name="Ma J."/>
        </authorList>
    </citation>
    <scope>NUCLEOTIDE SEQUENCE [LARGE SCALE GENOMIC DNA]</scope>
    <source>
        <strain evidence="6">KCTC 33522</strain>
    </source>
</reference>
<dbReference type="Pfam" id="PF00188">
    <property type="entry name" value="CAP"/>
    <property type="match status" value="1"/>
</dbReference>
<keyword evidence="2" id="KW-0812">Transmembrane</keyword>
<dbReference type="PANTHER" id="PTHR31157:SF26">
    <property type="entry name" value="SCP-LIKE EXTRACELLULAR PROTEIN"/>
    <property type="match status" value="1"/>
</dbReference>
<evidence type="ECO:0000259" key="3">
    <source>
        <dbReference type="Pfam" id="PF00188"/>
    </source>
</evidence>
<dbReference type="EMBL" id="JBHUOR010000044">
    <property type="protein sequence ID" value="MFD2868702.1"/>
    <property type="molecule type" value="Genomic_DNA"/>
</dbReference>
<dbReference type="Gene3D" id="3.40.33.10">
    <property type="entry name" value="CAP"/>
    <property type="match status" value="1"/>
</dbReference>
<organism evidence="5 6">
    <name type="scientific">Kurthia populi</name>
    <dbReference type="NCBI Taxonomy" id="1562132"/>
    <lineage>
        <taxon>Bacteria</taxon>
        <taxon>Bacillati</taxon>
        <taxon>Bacillota</taxon>
        <taxon>Bacilli</taxon>
        <taxon>Bacillales</taxon>
        <taxon>Caryophanaceae</taxon>
        <taxon>Kurthia</taxon>
    </lineage>
</organism>